<dbReference type="GO" id="GO:0140359">
    <property type="term" value="F:ABC-type transporter activity"/>
    <property type="evidence" value="ECO:0007669"/>
    <property type="project" value="InterPro"/>
</dbReference>
<feature type="domain" description="ABC transmembrane type-2" evidence="8">
    <location>
        <begin position="56"/>
        <end position="300"/>
    </location>
</feature>
<keyword evidence="6 7" id="KW-0472">Membrane</keyword>
<evidence type="ECO:0000256" key="7">
    <source>
        <dbReference type="SAM" id="Phobius"/>
    </source>
</evidence>
<proteinExistence type="predicted"/>
<dbReference type="Proteomes" id="UP001151287">
    <property type="component" value="Unassembled WGS sequence"/>
</dbReference>
<keyword evidence="5 7" id="KW-1133">Transmembrane helix</keyword>
<protein>
    <recommendedName>
        <fullName evidence="8">ABC transmembrane type-2 domain-containing protein</fullName>
    </recommendedName>
</protein>
<feature type="transmembrane region" description="Helical" evidence="7">
    <location>
        <begin position="136"/>
        <end position="159"/>
    </location>
</feature>
<keyword evidence="10" id="KW-1185">Reference proteome</keyword>
<comment type="caution">
    <text evidence="9">The sequence shown here is derived from an EMBL/GenBank/DDBJ whole genome shotgun (WGS) entry which is preliminary data.</text>
</comment>
<evidence type="ECO:0000313" key="9">
    <source>
        <dbReference type="EMBL" id="KAJ1684783.1"/>
    </source>
</evidence>
<keyword evidence="4 7" id="KW-0812">Transmembrane</keyword>
<evidence type="ECO:0000256" key="4">
    <source>
        <dbReference type="ARBA" id="ARBA00022692"/>
    </source>
</evidence>
<dbReference type="GO" id="GO:0015920">
    <property type="term" value="P:lipopolysaccharide transport"/>
    <property type="evidence" value="ECO:0007669"/>
    <property type="project" value="TreeGrafter"/>
</dbReference>
<feature type="transmembrane region" description="Helical" evidence="7">
    <location>
        <begin position="275"/>
        <end position="293"/>
    </location>
</feature>
<evidence type="ECO:0000256" key="3">
    <source>
        <dbReference type="ARBA" id="ARBA00022475"/>
    </source>
</evidence>
<comment type="subcellular location">
    <subcellularLocation>
        <location evidence="1">Cell membrane</location>
        <topology evidence="1">Multi-pass membrane protein</topology>
    </subcellularLocation>
</comment>
<dbReference type="InterPro" id="IPR047817">
    <property type="entry name" value="ABC2_TM_bact-type"/>
</dbReference>
<dbReference type="Pfam" id="PF01061">
    <property type="entry name" value="ABC2_membrane"/>
    <property type="match status" value="1"/>
</dbReference>
<evidence type="ECO:0000256" key="2">
    <source>
        <dbReference type="ARBA" id="ARBA00022448"/>
    </source>
</evidence>
<dbReference type="OrthoDB" id="10652246at2759"/>
<dbReference type="PANTHER" id="PTHR30413:SF10">
    <property type="entry name" value="CAPSULE POLYSACCHARIDE EXPORT INNER-MEMBRANE PROTEIN CTRC"/>
    <property type="match status" value="1"/>
</dbReference>
<evidence type="ECO:0000256" key="1">
    <source>
        <dbReference type="ARBA" id="ARBA00004651"/>
    </source>
</evidence>
<dbReference type="GO" id="GO:0005886">
    <property type="term" value="C:plasma membrane"/>
    <property type="evidence" value="ECO:0007669"/>
    <property type="project" value="UniProtKB-SubCell"/>
</dbReference>
<dbReference type="AlphaFoldDB" id="A0A9Q0C126"/>
<feature type="transmembrane region" description="Helical" evidence="7">
    <location>
        <begin position="199"/>
        <end position="218"/>
    </location>
</feature>
<organism evidence="9 10">
    <name type="scientific">Rhynchospora breviuscula</name>
    <dbReference type="NCBI Taxonomy" id="2022672"/>
    <lineage>
        <taxon>Eukaryota</taxon>
        <taxon>Viridiplantae</taxon>
        <taxon>Streptophyta</taxon>
        <taxon>Embryophyta</taxon>
        <taxon>Tracheophyta</taxon>
        <taxon>Spermatophyta</taxon>
        <taxon>Magnoliopsida</taxon>
        <taxon>Liliopsida</taxon>
        <taxon>Poales</taxon>
        <taxon>Cyperaceae</taxon>
        <taxon>Cyperoideae</taxon>
        <taxon>Rhynchosporeae</taxon>
        <taxon>Rhynchospora</taxon>
    </lineage>
</organism>
<sequence>MPVAPSLDGPRSERAVGAQLESPVPKGGIVGVLQQPYLLRLLVRRQLAQQYAASLLGFLWSYIQPAFRFVVYFLIFGYVFKIHQGTPNFAIHLFCGIVFVHYFSETVSGGVRSIWTNRALVKKMAMPREVFPVSSMLVAAYHTLPQFALLAVICVLAGFSPDWTGLLALVLGIAIIVLFSTALALLLSAVNVYYRDFQNIVGTLLQMIHFMVPMMYPISRIQDLGADHPVLYQLYMANPACQAVLLVQRFFWYGTNNHDGKATGINGAAGFPPDMFWRAGITLVVSALLLWLCQKAFSRLESKFPERI</sequence>
<reference evidence="9" key="1">
    <citation type="journal article" date="2022" name="Cell">
        <title>Repeat-based holocentromeres influence genome architecture and karyotype evolution.</title>
        <authorList>
            <person name="Hofstatter P.G."/>
            <person name="Thangavel G."/>
            <person name="Lux T."/>
            <person name="Neumann P."/>
            <person name="Vondrak T."/>
            <person name="Novak P."/>
            <person name="Zhang M."/>
            <person name="Costa L."/>
            <person name="Castellani M."/>
            <person name="Scott A."/>
            <person name="Toegelov H."/>
            <person name="Fuchs J."/>
            <person name="Mata-Sucre Y."/>
            <person name="Dias Y."/>
            <person name="Vanzela A.L.L."/>
            <person name="Huettel B."/>
            <person name="Almeida C.C.S."/>
            <person name="Simkova H."/>
            <person name="Souza G."/>
            <person name="Pedrosa-Harand A."/>
            <person name="Macas J."/>
            <person name="Mayer K.F.X."/>
            <person name="Houben A."/>
            <person name="Marques A."/>
        </authorList>
    </citation>
    <scope>NUCLEOTIDE SEQUENCE</scope>
    <source>
        <strain evidence="9">RhyBre1mFocal</strain>
    </source>
</reference>
<evidence type="ECO:0000259" key="8">
    <source>
        <dbReference type="PROSITE" id="PS51012"/>
    </source>
</evidence>
<dbReference type="EMBL" id="JAMQYH010000009">
    <property type="protein sequence ID" value="KAJ1684783.1"/>
    <property type="molecule type" value="Genomic_DNA"/>
</dbReference>
<feature type="transmembrane region" description="Helical" evidence="7">
    <location>
        <begin position="165"/>
        <end position="187"/>
    </location>
</feature>
<keyword evidence="2" id="KW-0813">Transport</keyword>
<feature type="transmembrane region" description="Helical" evidence="7">
    <location>
        <begin position="91"/>
        <end position="115"/>
    </location>
</feature>
<evidence type="ECO:0000256" key="6">
    <source>
        <dbReference type="ARBA" id="ARBA00023136"/>
    </source>
</evidence>
<dbReference type="PANTHER" id="PTHR30413">
    <property type="entry name" value="INNER MEMBRANE TRANSPORT PERMEASE"/>
    <property type="match status" value="1"/>
</dbReference>
<evidence type="ECO:0000313" key="10">
    <source>
        <dbReference type="Proteomes" id="UP001151287"/>
    </source>
</evidence>
<name>A0A9Q0C126_9POAL</name>
<dbReference type="InterPro" id="IPR013525">
    <property type="entry name" value="ABC2_TM"/>
</dbReference>
<dbReference type="PROSITE" id="PS51012">
    <property type="entry name" value="ABC_TM2"/>
    <property type="match status" value="1"/>
</dbReference>
<gene>
    <name evidence="9" type="ORF">LUZ63_020054</name>
</gene>
<feature type="transmembrane region" description="Helical" evidence="7">
    <location>
        <begin position="51"/>
        <end position="79"/>
    </location>
</feature>
<keyword evidence="3" id="KW-1003">Cell membrane</keyword>
<accession>A0A9Q0C126</accession>
<evidence type="ECO:0000256" key="5">
    <source>
        <dbReference type="ARBA" id="ARBA00022989"/>
    </source>
</evidence>